<keyword evidence="4 5" id="KW-0804">Transcription</keyword>
<evidence type="ECO:0000259" key="7">
    <source>
        <dbReference type="Pfam" id="PF01628"/>
    </source>
</evidence>
<gene>
    <name evidence="5" type="primary">hrcA</name>
    <name evidence="9" type="ORF">C7443_10767</name>
</gene>
<dbReference type="NCBIfam" id="TIGR00331">
    <property type="entry name" value="hrcA"/>
    <property type="match status" value="1"/>
</dbReference>
<dbReference type="Pfam" id="PF01628">
    <property type="entry name" value="HrcA"/>
    <property type="match status" value="1"/>
</dbReference>
<dbReference type="GO" id="GO:0045892">
    <property type="term" value="P:negative regulation of DNA-templated transcription"/>
    <property type="evidence" value="ECO:0007669"/>
    <property type="project" value="UniProtKB-UniRule"/>
</dbReference>
<dbReference type="InterPro" id="IPR023120">
    <property type="entry name" value="WHTH_transcript_rep_HrcA_IDD"/>
</dbReference>
<dbReference type="Gene3D" id="3.30.450.40">
    <property type="match status" value="1"/>
</dbReference>
<evidence type="ECO:0000256" key="5">
    <source>
        <dbReference type="HAMAP-Rule" id="MF_00081"/>
    </source>
</evidence>
<evidence type="ECO:0000256" key="2">
    <source>
        <dbReference type="ARBA" id="ARBA00023015"/>
    </source>
</evidence>
<dbReference type="Gene3D" id="1.10.10.10">
    <property type="entry name" value="Winged helix-like DNA-binding domain superfamily/Winged helix DNA-binding domain"/>
    <property type="match status" value="1"/>
</dbReference>
<evidence type="ECO:0000259" key="8">
    <source>
        <dbReference type="Pfam" id="PF03444"/>
    </source>
</evidence>
<dbReference type="InterPro" id="IPR002571">
    <property type="entry name" value="HrcA"/>
</dbReference>
<dbReference type="GO" id="GO:0003677">
    <property type="term" value="F:DNA binding"/>
    <property type="evidence" value="ECO:0007669"/>
    <property type="project" value="InterPro"/>
</dbReference>
<keyword evidence="1 5" id="KW-0678">Repressor</keyword>
<evidence type="ECO:0000256" key="4">
    <source>
        <dbReference type="ARBA" id="ARBA00023163"/>
    </source>
</evidence>
<dbReference type="Gene3D" id="3.30.390.60">
    <property type="entry name" value="Heat-inducible transcription repressor hrca homolog, domain 3"/>
    <property type="match status" value="1"/>
</dbReference>
<comment type="function">
    <text evidence="5">Negative regulator of class I heat shock genes (grpE-dnaK-dnaJ and groELS operons). Prevents heat-shock induction of these operons.</text>
</comment>
<protein>
    <recommendedName>
        <fullName evidence="5">Heat-inducible transcription repressor HrcA</fullName>
    </recommendedName>
</protein>
<dbReference type="PANTHER" id="PTHR34824">
    <property type="entry name" value="HEAT-INDUCIBLE TRANSCRIPTION REPRESSOR HRCA"/>
    <property type="match status" value="1"/>
</dbReference>
<dbReference type="InterPro" id="IPR021153">
    <property type="entry name" value="HrcA_C"/>
</dbReference>
<feature type="domain" description="Heat-inducible transcription repressor HrcA C-terminal" evidence="7">
    <location>
        <begin position="114"/>
        <end position="334"/>
    </location>
</feature>
<keyword evidence="10" id="KW-1185">Reference proteome</keyword>
<keyword evidence="2 5" id="KW-0805">Transcription regulation</keyword>
<dbReference type="PANTHER" id="PTHR34824:SF1">
    <property type="entry name" value="HEAT-INDUCIBLE TRANSCRIPTION REPRESSOR HRCA"/>
    <property type="match status" value="1"/>
</dbReference>
<sequence length="352" mass="38876">MAEQQVPTTQLSERAQQLLKLLVERYIDDGQPVGSRTLAKGTGLDLSPATIRNVMADLEDLGLLRSPHTSAGRVPTVRGYRLFVDALMQVRPLEEVAVQTLRRQFLQAQDTQMLVKSASSLLSGISHMAGVVMMPRRESVTLRQVEFLALSDRRVLAIVVVNEREVQNRIIHVARDHTAAELTEAANMLNALFAGRDISQVRAELLAQLQRAQDDMSEAMRRAVEMAEQAFGDDAEPGDDFVMAGQTNLMGFSELSDVGRLRQLFESFTSKRDLLDLFDQCMRADGVQIFIGQETGYDVLDECSVVTAPYSVDGRVLGVLGVIGPTRMAYERVVPLVDVTARLLSSALNSRT</sequence>
<evidence type="ECO:0000313" key="10">
    <source>
        <dbReference type="Proteomes" id="UP000246569"/>
    </source>
</evidence>
<comment type="similarity">
    <text evidence="5">Belongs to the HrcA family.</text>
</comment>
<accession>A0A317MSX4</accession>
<dbReference type="AlphaFoldDB" id="A0A317MSX4"/>
<dbReference type="SUPFAM" id="SSF46785">
    <property type="entry name" value="Winged helix' DNA-binding domain"/>
    <property type="match status" value="1"/>
</dbReference>
<name>A0A317MSX4_9GAMM</name>
<dbReference type="Proteomes" id="UP000246569">
    <property type="component" value="Unassembled WGS sequence"/>
</dbReference>
<dbReference type="Pfam" id="PF03444">
    <property type="entry name" value="WHD_HrcA"/>
    <property type="match status" value="1"/>
</dbReference>
<evidence type="ECO:0000256" key="1">
    <source>
        <dbReference type="ARBA" id="ARBA00022491"/>
    </source>
</evidence>
<comment type="caution">
    <text evidence="9">The sequence shown here is derived from an EMBL/GenBank/DDBJ whole genome shotgun (WGS) entry which is preliminary data.</text>
</comment>
<dbReference type="HAMAP" id="MF_00081">
    <property type="entry name" value="HrcA"/>
    <property type="match status" value="1"/>
</dbReference>
<dbReference type="InterPro" id="IPR029016">
    <property type="entry name" value="GAF-like_dom_sf"/>
</dbReference>
<dbReference type="InterPro" id="IPR005104">
    <property type="entry name" value="WHTH_HrcA_DNA-bd"/>
</dbReference>
<dbReference type="InterPro" id="IPR036388">
    <property type="entry name" value="WH-like_DNA-bd_sf"/>
</dbReference>
<dbReference type="InterPro" id="IPR036390">
    <property type="entry name" value="WH_DNA-bd_sf"/>
</dbReference>
<keyword evidence="6" id="KW-0175">Coiled coil</keyword>
<feature type="coiled-coil region" evidence="6">
    <location>
        <begin position="202"/>
        <end position="229"/>
    </location>
</feature>
<dbReference type="EMBL" id="QGTJ01000007">
    <property type="protein sequence ID" value="PWV60493.1"/>
    <property type="molecule type" value="Genomic_DNA"/>
</dbReference>
<feature type="domain" description="Winged helix-turn-helix transcription repressor HrcA DNA-binding" evidence="8">
    <location>
        <begin position="11"/>
        <end position="82"/>
    </location>
</feature>
<dbReference type="PIRSF" id="PIRSF005485">
    <property type="entry name" value="HrcA"/>
    <property type="match status" value="1"/>
</dbReference>
<organism evidence="9 10">
    <name type="scientific">Plasticicumulans acidivorans</name>
    <dbReference type="NCBI Taxonomy" id="886464"/>
    <lineage>
        <taxon>Bacteria</taxon>
        <taxon>Pseudomonadati</taxon>
        <taxon>Pseudomonadota</taxon>
        <taxon>Gammaproteobacteria</taxon>
        <taxon>Candidatus Competibacteraceae</taxon>
        <taxon>Plasticicumulans</taxon>
    </lineage>
</organism>
<evidence type="ECO:0000256" key="6">
    <source>
        <dbReference type="SAM" id="Coils"/>
    </source>
</evidence>
<dbReference type="SUPFAM" id="SSF55781">
    <property type="entry name" value="GAF domain-like"/>
    <property type="match status" value="1"/>
</dbReference>
<evidence type="ECO:0000256" key="3">
    <source>
        <dbReference type="ARBA" id="ARBA00023016"/>
    </source>
</evidence>
<reference evidence="9 10" key="1">
    <citation type="submission" date="2018-05" db="EMBL/GenBank/DDBJ databases">
        <title>Genomic Encyclopedia of Type Strains, Phase IV (KMG-IV): sequencing the most valuable type-strain genomes for metagenomic binning, comparative biology and taxonomic classification.</title>
        <authorList>
            <person name="Goeker M."/>
        </authorList>
    </citation>
    <scope>NUCLEOTIDE SEQUENCE [LARGE SCALE GENOMIC DNA]</scope>
    <source>
        <strain evidence="9 10">DSM 23606</strain>
    </source>
</reference>
<keyword evidence="3 5" id="KW-0346">Stress response</keyword>
<proteinExistence type="inferred from homology"/>
<evidence type="ECO:0000313" key="9">
    <source>
        <dbReference type="EMBL" id="PWV60493.1"/>
    </source>
</evidence>